<dbReference type="Proteomes" id="UP000053859">
    <property type="component" value="Unassembled WGS sequence"/>
</dbReference>
<dbReference type="AlphaFoldDB" id="A0A0K8PWR6"/>
<evidence type="ECO:0000256" key="1">
    <source>
        <dbReference type="SAM" id="MobiDB-lite"/>
    </source>
</evidence>
<reference evidence="2" key="1">
    <citation type="journal article" date="2015" name="Genome Announc.">
        <title>Draft Genome Sequence of Thiostrepton-Producing Streptomyces azureus ATCC 14921.</title>
        <authorList>
            <person name="Sakihara K."/>
            <person name="Maeda J."/>
            <person name="Tashiro K."/>
            <person name="Fujino Y."/>
            <person name="Kuhara S."/>
            <person name="Ohshima T."/>
            <person name="Ogata S."/>
            <person name="Doi K."/>
        </authorList>
    </citation>
    <scope>NUCLEOTIDE SEQUENCE [LARGE SCALE GENOMIC DNA]</scope>
    <source>
        <strain evidence="2">ATCC14921</strain>
    </source>
</reference>
<protein>
    <submittedName>
        <fullName evidence="2">Fibronectin type III domain protein</fullName>
    </submittedName>
</protein>
<feature type="region of interest" description="Disordered" evidence="1">
    <location>
        <begin position="57"/>
        <end position="84"/>
    </location>
</feature>
<dbReference type="EMBL" id="DF968413">
    <property type="protein sequence ID" value="GAP52168.1"/>
    <property type="molecule type" value="Genomic_DNA"/>
</dbReference>
<feature type="compositionally biased region" description="Low complexity" evidence="1">
    <location>
        <begin position="1"/>
        <end position="24"/>
    </location>
</feature>
<sequence>MTPKPAARCARTSSATTRATPPSTGWVTWRTRGEAARVAVRNDPEGRTVITVRDDVKGGRPALTGRRTGGSPCVSQWKDPGRDA</sequence>
<accession>A0A0K8PWR6</accession>
<gene>
    <name evidence="2" type="ORF">SAZU_7042</name>
</gene>
<keyword evidence="3" id="KW-1185">Reference proteome</keyword>
<evidence type="ECO:0000313" key="2">
    <source>
        <dbReference type="EMBL" id="GAP52168.1"/>
    </source>
</evidence>
<proteinExistence type="predicted"/>
<evidence type="ECO:0000313" key="3">
    <source>
        <dbReference type="Proteomes" id="UP000053859"/>
    </source>
</evidence>
<name>A0A0K8PWR6_STRAJ</name>
<organism evidence="2 3">
    <name type="scientific">Streptomyces azureus</name>
    <dbReference type="NCBI Taxonomy" id="146537"/>
    <lineage>
        <taxon>Bacteria</taxon>
        <taxon>Bacillati</taxon>
        <taxon>Actinomycetota</taxon>
        <taxon>Actinomycetes</taxon>
        <taxon>Kitasatosporales</taxon>
        <taxon>Streptomycetaceae</taxon>
        <taxon>Streptomyces</taxon>
    </lineage>
</organism>
<feature type="region of interest" description="Disordered" evidence="1">
    <location>
        <begin position="1"/>
        <end position="26"/>
    </location>
</feature>